<organism evidence="1 2">
    <name type="scientific">Triplophysa tibetana</name>
    <dbReference type="NCBI Taxonomy" id="1572043"/>
    <lineage>
        <taxon>Eukaryota</taxon>
        <taxon>Metazoa</taxon>
        <taxon>Chordata</taxon>
        <taxon>Craniata</taxon>
        <taxon>Vertebrata</taxon>
        <taxon>Euteleostomi</taxon>
        <taxon>Actinopterygii</taxon>
        <taxon>Neopterygii</taxon>
        <taxon>Teleostei</taxon>
        <taxon>Ostariophysi</taxon>
        <taxon>Cypriniformes</taxon>
        <taxon>Nemacheilidae</taxon>
        <taxon>Triplophysa</taxon>
    </lineage>
</organism>
<dbReference type="Proteomes" id="UP000324632">
    <property type="component" value="Chromosome 6"/>
</dbReference>
<dbReference type="AlphaFoldDB" id="A0A5A9PD60"/>
<dbReference type="EMBL" id="SOYY01000006">
    <property type="protein sequence ID" value="KAA0720374.1"/>
    <property type="molecule type" value="Genomic_DNA"/>
</dbReference>
<reference evidence="1 2" key="1">
    <citation type="journal article" date="2019" name="Mol. Ecol. Resour.">
        <title>Chromosome-level genome assembly of Triplophysa tibetana, a fish adapted to the harsh high-altitude environment of the Tibetan Plateau.</title>
        <authorList>
            <person name="Yang X."/>
            <person name="Liu H."/>
            <person name="Ma Z."/>
            <person name="Zou Y."/>
            <person name="Zou M."/>
            <person name="Mao Y."/>
            <person name="Li X."/>
            <person name="Wang H."/>
            <person name="Chen T."/>
            <person name="Wang W."/>
            <person name="Yang R."/>
        </authorList>
    </citation>
    <scope>NUCLEOTIDE SEQUENCE [LARGE SCALE GENOMIC DNA]</scope>
    <source>
        <strain evidence="1">TTIB1903HZAU</strain>
        <tissue evidence="1">Muscle</tissue>
    </source>
</reference>
<keyword evidence="2" id="KW-1185">Reference proteome</keyword>
<proteinExistence type="predicted"/>
<name>A0A5A9PD60_9TELE</name>
<evidence type="ECO:0000313" key="1">
    <source>
        <dbReference type="EMBL" id="KAA0720374.1"/>
    </source>
</evidence>
<comment type="caution">
    <text evidence="1">The sequence shown here is derived from an EMBL/GenBank/DDBJ whole genome shotgun (WGS) entry which is preliminary data.</text>
</comment>
<protein>
    <submittedName>
        <fullName evidence="1">Uncharacterized protein</fullName>
    </submittedName>
</protein>
<evidence type="ECO:0000313" key="2">
    <source>
        <dbReference type="Proteomes" id="UP000324632"/>
    </source>
</evidence>
<gene>
    <name evidence="1" type="ORF">E1301_Tti012408</name>
</gene>
<accession>A0A5A9PD60</accession>
<sequence length="192" mass="21287">MYRICTVSNVTPLFAVCYDLKDDFDFQRHTTQQGNRTNIFWLATNGTLAALTLTGVADPLMVSAEEHIGALVMWWSGNTRSTLSINGGVYSSWCHLAHSQSVLACTQDVTEIKLHNLTSTHHPGLDFEVRPNGCRSRESFVIGQTKQSDSIGMRGRRRDGRSACVVMQNESEVKRLRISGSPSTLNAEPNVE</sequence>